<keyword evidence="7" id="KW-1185">Reference proteome</keyword>
<proteinExistence type="inferred from homology"/>
<dbReference type="InterPro" id="IPR000847">
    <property type="entry name" value="LysR_HTH_N"/>
</dbReference>
<evidence type="ECO:0000313" key="6">
    <source>
        <dbReference type="EMBL" id="MFC6646016.1"/>
    </source>
</evidence>
<evidence type="ECO:0000313" key="7">
    <source>
        <dbReference type="Proteomes" id="UP001596391"/>
    </source>
</evidence>
<protein>
    <submittedName>
        <fullName evidence="6">LysR substrate-binding domain-containing protein</fullName>
    </submittedName>
</protein>
<evidence type="ECO:0000256" key="3">
    <source>
        <dbReference type="ARBA" id="ARBA00023125"/>
    </source>
</evidence>
<dbReference type="Gene3D" id="3.40.190.10">
    <property type="entry name" value="Periplasmic binding protein-like II"/>
    <property type="match status" value="2"/>
</dbReference>
<evidence type="ECO:0000256" key="2">
    <source>
        <dbReference type="ARBA" id="ARBA00023015"/>
    </source>
</evidence>
<dbReference type="PANTHER" id="PTHR30346">
    <property type="entry name" value="TRANSCRIPTIONAL DUAL REGULATOR HCAR-RELATED"/>
    <property type="match status" value="1"/>
</dbReference>
<accession>A0ABW1ZBE8</accession>
<dbReference type="CDD" id="cd08414">
    <property type="entry name" value="PBP2_LTTR_aromatics_like"/>
    <property type="match status" value="1"/>
</dbReference>
<dbReference type="InterPro" id="IPR005119">
    <property type="entry name" value="LysR_subst-bd"/>
</dbReference>
<dbReference type="Gene3D" id="1.10.10.10">
    <property type="entry name" value="Winged helix-like DNA-binding domain superfamily/Winged helix DNA-binding domain"/>
    <property type="match status" value="1"/>
</dbReference>
<dbReference type="PROSITE" id="PS50931">
    <property type="entry name" value="HTH_LYSR"/>
    <property type="match status" value="1"/>
</dbReference>
<sequence>MELRHLRYFVAVADRGSFVEASKRLYVSQSAISEQIADLENELGGPLFVRRSRPLALTEQGKIFLTEARKVLNAGAQATKAFKRSLAGEVGTLSIGFFAWGIGSYFTESIREFKLANPGVNLELHEMLSHEQMEALGNGTLDVAFSRPLRAPFDHIYHSEPLYTERMMVMMPKGHRLAGAPVAVEELASEPIVLRDGNGASYRSEDILKILAEAGIDPDVVSRAKTWPGVVSLVEAGIGVALAPSGIRRIVTAGLALEPLLPEHTDVGIAMTWSAQNKSPLLASFLSMVRKSCAKDTESL</sequence>
<organism evidence="6 7">
    <name type="scientific">Granulicella cerasi</name>
    <dbReference type="NCBI Taxonomy" id="741063"/>
    <lineage>
        <taxon>Bacteria</taxon>
        <taxon>Pseudomonadati</taxon>
        <taxon>Acidobacteriota</taxon>
        <taxon>Terriglobia</taxon>
        <taxon>Terriglobales</taxon>
        <taxon>Acidobacteriaceae</taxon>
        <taxon>Granulicella</taxon>
    </lineage>
</organism>
<dbReference type="InterPro" id="IPR036388">
    <property type="entry name" value="WH-like_DNA-bd_sf"/>
</dbReference>
<feature type="domain" description="HTH lysR-type" evidence="5">
    <location>
        <begin position="1"/>
        <end position="58"/>
    </location>
</feature>
<dbReference type="SUPFAM" id="SSF46785">
    <property type="entry name" value="Winged helix' DNA-binding domain"/>
    <property type="match status" value="1"/>
</dbReference>
<dbReference type="SUPFAM" id="SSF53850">
    <property type="entry name" value="Periplasmic binding protein-like II"/>
    <property type="match status" value="1"/>
</dbReference>
<dbReference type="Pfam" id="PF00126">
    <property type="entry name" value="HTH_1"/>
    <property type="match status" value="1"/>
</dbReference>
<comment type="caution">
    <text evidence="6">The sequence shown here is derived from an EMBL/GenBank/DDBJ whole genome shotgun (WGS) entry which is preliminary data.</text>
</comment>
<dbReference type="PRINTS" id="PR00039">
    <property type="entry name" value="HTHLYSR"/>
</dbReference>
<dbReference type="Proteomes" id="UP001596391">
    <property type="component" value="Unassembled WGS sequence"/>
</dbReference>
<keyword evidence="4" id="KW-0804">Transcription</keyword>
<evidence type="ECO:0000256" key="1">
    <source>
        <dbReference type="ARBA" id="ARBA00009437"/>
    </source>
</evidence>
<dbReference type="InterPro" id="IPR036390">
    <property type="entry name" value="WH_DNA-bd_sf"/>
</dbReference>
<name>A0ABW1ZBE8_9BACT</name>
<keyword evidence="2" id="KW-0805">Transcription regulation</keyword>
<comment type="similarity">
    <text evidence="1">Belongs to the LysR transcriptional regulatory family.</text>
</comment>
<keyword evidence="3" id="KW-0238">DNA-binding</keyword>
<reference evidence="7" key="1">
    <citation type="journal article" date="2019" name="Int. J. Syst. Evol. Microbiol.">
        <title>The Global Catalogue of Microorganisms (GCM) 10K type strain sequencing project: providing services to taxonomists for standard genome sequencing and annotation.</title>
        <authorList>
            <consortium name="The Broad Institute Genomics Platform"/>
            <consortium name="The Broad Institute Genome Sequencing Center for Infectious Disease"/>
            <person name="Wu L."/>
            <person name="Ma J."/>
        </authorList>
    </citation>
    <scope>NUCLEOTIDE SEQUENCE [LARGE SCALE GENOMIC DNA]</scope>
    <source>
        <strain evidence="7">CGMCC 1.16026</strain>
    </source>
</reference>
<evidence type="ECO:0000256" key="4">
    <source>
        <dbReference type="ARBA" id="ARBA00023163"/>
    </source>
</evidence>
<dbReference type="Pfam" id="PF03466">
    <property type="entry name" value="LysR_substrate"/>
    <property type="match status" value="1"/>
</dbReference>
<dbReference type="PANTHER" id="PTHR30346:SF28">
    <property type="entry name" value="HTH-TYPE TRANSCRIPTIONAL REGULATOR CYNR"/>
    <property type="match status" value="1"/>
</dbReference>
<evidence type="ECO:0000259" key="5">
    <source>
        <dbReference type="PROSITE" id="PS50931"/>
    </source>
</evidence>
<dbReference type="RefSeq" id="WP_263369717.1">
    <property type="nucleotide sequence ID" value="NZ_JAGSYD010000001.1"/>
</dbReference>
<dbReference type="EMBL" id="JBHSWI010000001">
    <property type="protein sequence ID" value="MFC6646016.1"/>
    <property type="molecule type" value="Genomic_DNA"/>
</dbReference>
<gene>
    <name evidence="6" type="ORF">ACFQBQ_10570</name>
</gene>